<dbReference type="STRING" id="1121451.DESAM_21037"/>
<dbReference type="eggNOG" id="ENOG50317YW">
    <property type="taxonomic scope" value="Bacteria"/>
</dbReference>
<name>L0R984_9BACT</name>
<dbReference type="RefSeq" id="WP_015335922.1">
    <property type="nucleotide sequence ID" value="NC_020055.1"/>
</dbReference>
<dbReference type="OrthoDB" id="5456720at2"/>
<protein>
    <submittedName>
        <fullName evidence="1">Uncharacterized protein</fullName>
    </submittedName>
</protein>
<dbReference type="PATRIC" id="fig|1121451.3.peg.1293"/>
<keyword evidence="2" id="KW-1185">Reference proteome</keyword>
<sequence length="139" mass="15542">MKIAEHGINRYADNAKLWSWQTEAEVEKVTARVKTRSFGFTIGKLGVNFTAKDLEFEPGEAEKASQDFRSKTYPRTQREERHVQNIYQQLALTQATLSEDSATFNPGSSGYMRTRAVNAYSQQSGALNYTLPGSALGKV</sequence>
<proteinExistence type="predicted"/>
<gene>
    <name evidence="1" type="ORF">DESAM_21037</name>
</gene>
<dbReference type="HOGENOM" id="CLU_1841864_0_0_7"/>
<dbReference type="AlphaFoldDB" id="L0R984"/>
<accession>L0R984</accession>
<evidence type="ECO:0000313" key="1">
    <source>
        <dbReference type="EMBL" id="CCO23318.1"/>
    </source>
</evidence>
<reference evidence="1 2" key="1">
    <citation type="submission" date="2012-10" db="EMBL/GenBank/DDBJ databases">
        <authorList>
            <person name="Genoscope - CEA"/>
        </authorList>
    </citation>
    <scope>NUCLEOTIDE SEQUENCE [LARGE SCALE GENOMIC DNA]</scope>
    <source>
        <strain evidence="2">AM13 / DSM 14728</strain>
    </source>
</reference>
<evidence type="ECO:0000313" key="2">
    <source>
        <dbReference type="Proteomes" id="UP000010808"/>
    </source>
</evidence>
<dbReference type="Proteomes" id="UP000010808">
    <property type="component" value="Chromosome"/>
</dbReference>
<organism evidence="1 2">
    <name type="scientific">Maridesulfovibrio hydrothermalis AM13 = DSM 14728</name>
    <dbReference type="NCBI Taxonomy" id="1121451"/>
    <lineage>
        <taxon>Bacteria</taxon>
        <taxon>Pseudomonadati</taxon>
        <taxon>Thermodesulfobacteriota</taxon>
        <taxon>Desulfovibrionia</taxon>
        <taxon>Desulfovibrionales</taxon>
        <taxon>Desulfovibrionaceae</taxon>
        <taxon>Maridesulfovibrio</taxon>
    </lineage>
</organism>
<dbReference type="EMBL" id="FO203522">
    <property type="protein sequence ID" value="CCO23318.1"/>
    <property type="molecule type" value="Genomic_DNA"/>
</dbReference>
<dbReference type="KEGG" id="dhy:DESAM_21037"/>